<dbReference type="GO" id="GO:0030687">
    <property type="term" value="C:preribosome, large subunit precursor"/>
    <property type="evidence" value="ECO:0007669"/>
    <property type="project" value="TreeGrafter"/>
</dbReference>
<organism evidence="2 3">
    <name type="scientific">Lepidopterella palustris CBS 459.81</name>
    <dbReference type="NCBI Taxonomy" id="1314670"/>
    <lineage>
        <taxon>Eukaryota</taxon>
        <taxon>Fungi</taxon>
        <taxon>Dikarya</taxon>
        <taxon>Ascomycota</taxon>
        <taxon>Pezizomycotina</taxon>
        <taxon>Dothideomycetes</taxon>
        <taxon>Pleosporomycetidae</taxon>
        <taxon>Mytilinidiales</taxon>
        <taxon>Argynnaceae</taxon>
        <taxon>Lepidopterella</taxon>
    </lineage>
</organism>
<accession>A0A8E2DYQ4</accession>
<evidence type="ECO:0000313" key="3">
    <source>
        <dbReference type="Proteomes" id="UP000250266"/>
    </source>
</evidence>
<reference evidence="2 3" key="1">
    <citation type="journal article" date="2016" name="Nat. Commun.">
        <title>Ectomycorrhizal ecology is imprinted in the genome of the dominant symbiotic fungus Cenococcum geophilum.</title>
        <authorList>
            <consortium name="DOE Joint Genome Institute"/>
            <person name="Peter M."/>
            <person name="Kohler A."/>
            <person name="Ohm R.A."/>
            <person name="Kuo A."/>
            <person name="Krutzmann J."/>
            <person name="Morin E."/>
            <person name="Arend M."/>
            <person name="Barry K.W."/>
            <person name="Binder M."/>
            <person name="Choi C."/>
            <person name="Clum A."/>
            <person name="Copeland A."/>
            <person name="Grisel N."/>
            <person name="Haridas S."/>
            <person name="Kipfer T."/>
            <person name="LaButti K."/>
            <person name="Lindquist E."/>
            <person name="Lipzen A."/>
            <person name="Maire R."/>
            <person name="Meier B."/>
            <person name="Mihaltcheva S."/>
            <person name="Molinier V."/>
            <person name="Murat C."/>
            <person name="Poggeler S."/>
            <person name="Quandt C.A."/>
            <person name="Sperisen C."/>
            <person name="Tritt A."/>
            <person name="Tisserant E."/>
            <person name="Crous P.W."/>
            <person name="Henrissat B."/>
            <person name="Nehls U."/>
            <person name="Egli S."/>
            <person name="Spatafora J.W."/>
            <person name="Grigoriev I.V."/>
            <person name="Martin F.M."/>
        </authorList>
    </citation>
    <scope>NUCLEOTIDE SEQUENCE [LARGE SCALE GENOMIC DNA]</scope>
    <source>
        <strain evidence="2 3">CBS 459.81</strain>
    </source>
</reference>
<dbReference type="GO" id="GO:0004519">
    <property type="term" value="F:endonuclease activity"/>
    <property type="evidence" value="ECO:0007669"/>
    <property type="project" value="InterPro"/>
</dbReference>
<feature type="region of interest" description="Disordered" evidence="1">
    <location>
        <begin position="367"/>
        <end position="505"/>
    </location>
</feature>
<proteinExistence type="predicted"/>
<dbReference type="Proteomes" id="UP000250266">
    <property type="component" value="Unassembled WGS sequence"/>
</dbReference>
<gene>
    <name evidence="2" type="ORF">K432DRAFT_339275</name>
</gene>
<evidence type="ECO:0000313" key="2">
    <source>
        <dbReference type="EMBL" id="OCK74221.1"/>
    </source>
</evidence>
<evidence type="ECO:0000256" key="1">
    <source>
        <dbReference type="SAM" id="MobiDB-lite"/>
    </source>
</evidence>
<dbReference type="OrthoDB" id="10263222at2759"/>
<dbReference type="InterPro" id="IPR007174">
    <property type="entry name" value="Las1"/>
</dbReference>
<sequence>MPRYMVTPWRNPSELLQLRRQLYRLGDFEHNDMRLDAVNQVIAWSARSAIPLALDSTIHLVEAMAQEDLKNISHFSLRLLYAAAISRFVTGICDAVQGKQHRQSMHDVAVEYDLPARLVEMRHEATHRDLPSLIRLKAIAEESLNWLWGWYWVKIDGLVGCPDDAQRQENLSALRQGLQATLKNYQRARRAEVKKSGAKSKRQSSRAGREASVACVKFCVDRIEYLEILTEFLVDEEYVIPSDRMMGNTMNGAFLLWDDLLRRLSSHQFAFLRILVRRMIDLMTKPNLLTVTAEPVREAMFEWIVHILTAKEWALSRKGVEVMLLEEVMGQCFTSPTPWTSRLAETLIKDRDALFRDTWQPILHAARATSHNEADNGNSVSPVEDGDGDETMTDAKQLHSNNSPWQMPARSPPPKFRSISRYRGGSASDSDSDLDLESESVSDQDTVPSSQKASVTKFRKRYKLGVNGKANNHPAALGAPGWKKWRGKWNRQPIGDFPTSSDCDG</sequence>
<name>A0A8E2DYQ4_9PEZI</name>
<dbReference type="GO" id="GO:0000470">
    <property type="term" value="P:maturation of LSU-rRNA"/>
    <property type="evidence" value="ECO:0007669"/>
    <property type="project" value="TreeGrafter"/>
</dbReference>
<protein>
    <submittedName>
        <fullName evidence="2">Las1-domain-containing protein</fullName>
    </submittedName>
</protein>
<dbReference type="GO" id="GO:0000460">
    <property type="term" value="P:maturation of 5.8S rRNA"/>
    <property type="evidence" value="ECO:0007669"/>
    <property type="project" value="TreeGrafter"/>
</dbReference>
<dbReference type="EMBL" id="KV745528">
    <property type="protein sequence ID" value="OCK74221.1"/>
    <property type="molecule type" value="Genomic_DNA"/>
</dbReference>
<keyword evidence="3" id="KW-1185">Reference proteome</keyword>
<feature type="compositionally biased region" description="Acidic residues" evidence="1">
    <location>
        <begin position="430"/>
        <end position="442"/>
    </location>
</feature>
<dbReference type="Pfam" id="PF04031">
    <property type="entry name" value="Las1"/>
    <property type="match status" value="1"/>
</dbReference>
<dbReference type="PANTHER" id="PTHR15002">
    <property type="entry name" value="RIBOSOMAL BIOGENESIS PROTEIN LAS1L"/>
    <property type="match status" value="1"/>
</dbReference>
<dbReference type="AlphaFoldDB" id="A0A8E2DYQ4"/>
<feature type="compositionally biased region" description="Polar residues" evidence="1">
    <location>
        <begin position="369"/>
        <end position="381"/>
    </location>
</feature>
<dbReference type="GO" id="GO:0090730">
    <property type="term" value="C:Las1 complex"/>
    <property type="evidence" value="ECO:0007669"/>
    <property type="project" value="InterPro"/>
</dbReference>
<dbReference type="PANTHER" id="PTHR15002:SF0">
    <property type="entry name" value="RIBOSOMAL BIOGENESIS PROTEIN LAS1L"/>
    <property type="match status" value="1"/>
</dbReference>